<dbReference type="EMBL" id="ATBY01000015">
    <property type="protein sequence ID" value="EPD68406.1"/>
    <property type="molecule type" value="Genomic_DNA"/>
</dbReference>
<dbReference type="AlphaFoldDB" id="S2YVL9"/>
<dbReference type="PANTHER" id="PTHR33169:SF14">
    <property type="entry name" value="TRANSCRIPTIONAL REGULATOR RV3488"/>
    <property type="match status" value="1"/>
</dbReference>
<evidence type="ECO:0000313" key="2">
    <source>
        <dbReference type="EMBL" id="EPD68406.1"/>
    </source>
</evidence>
<dbReference type="PANTHER" id="PTHR33169">
    <property type="entry name" value="PADR-FAMILY TRANSCRIPTIONAL REGULATOR"/>
    <property type="match status" value="1"/>
</dbReference>
<dbReference type="InterPro" id="IPR036390">
    <property type="entry name" value="WH_DNA-bd_sf"/>
</dbReference>
<keyword evidence="3" id="KW-1185">Reference proteome</keyword>
<dbReference type="HOGENOM" id="CLU_063440_3_1_11"/>
<sequence length="114" mass="12493">MLGMVEKHGAGMDSQLRKGVLELVVLTLLEREPTYGGALLDHLKGNEELAVSQGTLYPLLARLRKAGYLDISWEPSPSGPPRKIYAVTDSGRAHLHRLTDLWNSFSAAVSALIR</sequence>
<reference evidence="2 3" key="1">
    <citation type="submission" date="2013-05" db="EMBL/GenBank/DDBJ databases">
        <title>The Genome Sequence of Corynebacterium pyruviciproducens 1773O (ATCC BAA-1742).</title>
        <authorList>
            <consortium name="The Broad Institute Genomics Platform"/>
            <person name="Earl A."/>
            <person name="Ward D."/>
            <person name="Feldgarden M."/>
            <person name="Gevers D."/>
            <person name="Tong J."/>
            <person name="Walker B."/>
            <person name="Young S."/>
            <person name="Zeng Q."/>
            <person name="Gargeya S."/>
            <person name="Fitzgerald M."/>
            <person name="Haas B."/>
            <person name="Abouelleil A."/>
            <person name="Allen A.W."/>
            <person name="Alvarado L."/>
            <person name="Arachchi H.M."/>
            <person name="Berlin A.M."/>
            <person name="Chapman S.B."/>
            <person name="Gainer-Dewar J."/>
            <person name="Goldberg J."/>
            <person name="Griggs A."/>
            <person name="Gujja S."/>
            <person name="Hansen M."/>
            <person name="Howarth C."/>
            <person name="Imamovic A."/>
            <person name="Ireland A."/>
            <person name="Larimer J."/>
            <person name="McCowan C."/>
            <person name="Murphy C."/>
            <person name="Pearson M."/>
            <person name="Poon T.W."/>
            <person name="Priest M."/>
            <person name="Roberts A."/>
            <person name="Saif S."/>
            <person name="Shea T."/>
            <person name="Sisk P."/>
            <person name="Sykes S."/>
            <person name="Wortman J."/>
            <person name="Nusbaum C."/>
            <person name="Birren B."/>
        </authorList>
    </citation>
    <scope>NUCLEOTIDE SEQUENCE [LARGE SCALE GENOMIC DNA]</scope>
    <source>
        <strain evidence="2 3">ATCC BAA-1742</strain>
    </source>
</reference>
<evidence type="ECO:0000313" key="3">
    <source>
        <dbReference type="Proteomes" id="UP000014408"/>
    </source>
</evidence>
<comment type="caution">
    <text evidence="2">The sequence shown here is derived from an EMBL/GenBank/DDBJ whole genome shotgun (WGS) entry which is preliminary data.</text>
</comment>
<dbReference type="InterPro" id="IPR005149">
    <property type="entry name" value="Tscrpt_reg_PadR_N"/>
</dbReference>
<dbReference type="InterPro" id="IPR052509">
    <property type="entry name" value="Metal_resp_DNA-bind_regulator"/>
</dbReference>
<dbReference type="RefSeq" id="WP_016458332.1">
    <property type="nucleotide sequence ID" value="NZ_KE150447.1"/>
</dbReference>
<organism evidence="2 3">
    <name type="scientific">Corynebacterium pyruviciproducens ATCC BAA-1742</name>
    <dbReference type="NCBI Taxonomy" id="1125779"/>
    <lineage>
        <taxon>Bacteria</taxon>
        <taxon>Bacillati</taxon>
        <taxon>Actinomycetota</taxon>
        <taxon>Actinomycetes</taxon>
        <taxon>Mycobacteriales</taxon>
        <taxon>Corynebacteriaceae</taxon>
        <taxon>Corynebacterium</taxon>
    </lineage>
</organism>
<protein>
    <recommendedName>
        <fullName evidence="1">Transcription regulator PadR N-terminal domain-containing protein</fullName>
    </recommendedName>
</protein>
<accession>S2YVL9</accession>
<dbReference type="PATRIC" id="fig|1125779.3.peg.1548"/>
<dbReference type="Gene3D" id="1.10.10.10">
    <property type="entry name" value="Winged helix-like DNA-binding domain superfamily/Winged helix DNA-binding domain"/>
    <property type="match status" value="1"/>
</dbReference>
<name>S2YVL9_9CORY</name>
<gene>
    <name evidence="2" type="ORF">HMPREF1219_01587</name>
</gene>
<dbReference type="Pfam" id="PF03551">
    <property type="entry name" value="PadR"/>
    <property type="match status" value="1"/>
</dbReference>
<dbReference type="SUPFAM" id="SSF46785">
    <property type="entry name" value="Winged helix' DNA-binding domain"/>
    <property type="match status" value="1"/>
</dbReference>
<dbReference type="Proteomes" id="UP000014408">
    <property type="component" value="Unassembled WGS sequence"/>
</dbReference>
<dbReference type="InterPro" id="IPR036388">
    <property type="entry name" value="WH-like_DNA-bd_sf"/>
</dbReference>
<dbReference type="eggNOG" id="COG1695">
    <property type="taxonomic scope" value="Bacteria"/>
</dbReference>
<feature type="domain" description="Transcription regulator PadR N-terminal" evidence="1">
    <location>
        <begin position="25"/>
        <end position="96"/>
    </location>
</feature>
<proteinExistence type="predicted"/>
<evidence type="ECO:0000259" key="1">
    <source>
        <dbReference type="Pfam" id="PF03551"/>
    </source>
</evidence>